<evidence type="ECO:0000256" key="6">
    <source>
        <dbReference type="ARBA" id="ARBA00022617"/>
    </source>
</evidence>
<reference evidence="15" key="1">
    <citation type="submission" date="2021-09" db="EMBL/GenBank/DDBJ databases">
        <authorList>
            <person name="Martin H S."/>
        </authorList>
    </citation>
    <scope>NUCLEOTIDE SEQUENCE</scope>
</reference>
<keyword evidence="9" id="KW-0492">Microsome</keyword>
<comment type="similarity">
    <text evidence="5">Belongs to the cytochrome P450 family.</text>
</comment>
<dbReference type="AlphaFoldDB" id="A0A8J2VPF9"/>
<dbReference type="GO" id="GO:0020037">
    <property type="term" value="F:heme binding"/>
    <property type="evidence" value="ECO:0007669"/>
    <property type="project" value="InterPro"/>
</dbReference>
<dbReference type="Gene3D" id="1.10.630.10">
    <property type="entry name" value="Cytochrome P450"/>
    <property type="match status" value="1"/>
</dbReference>
<evidence type="ECO:0000256" key="9">
    <source>
        <dbReference type="ARBA" id="ARBA00022848"/>
    </source>
</evidence>
<dbReference type="OrthoDB" id="6692864at2759"/>
<evidence type="ECO:0000313" key="16">
    <source>
        <dbReference type="Proteomes" id="UP000789524"/>
    </source>
</evidence>
<evidence type="ECO:0000256" key="13">
    <source>
        <dbReference type="ARBA" id="ARBA00023136"/>
    </source>
</evidence>
<dbReference type="Proteomes" id="UP000789524">
    <property type="component" value="Unassembled WGS sequence"/>
</dbReference>
<dbReference type="PRINTS" id="PR00463">
    <property type="entry name" value="EP450I"/>
</dbReference>
<evidence type="ECO:0000256" key="3">
    <source>
        <dbReference type="ARBA" id="ARBA00004174"/>
    </source>
</evidence>
<evidence type="ECO:0000256" key="4">
    <source>
        <dbReference type="ARBA" id="ARBA00004406"/>
    </source>
</evidence>
<dbReference type="Pfam" id="PF00067">
    <property type="entry name" value="p450"/>
    <property type="match status" value="1"/>
</dbReference>
<evidence type="ECO:0000256" key="10">
    <source>
        <dbReference type="ARBA" id="ARBA00023002"/>
    </source>
</evidence>
<dbReference type="InterPro" id="IPR001128">
    <property type="entry name" value="Cyt_P450"/>
</dbReference>
<dbReference type="GO" id="GO:0016705">
    <property type="term" value="F:oxidoreductase activity, acting on paired donors, with incorporation or reduction of molecular oxygen"/>
    <property type="evidence" value="ECO:0007669"/>
    <property type="project" value="InterPro"/>
</dbReference>
<organism evidence="15 16">
    <name type="scientific">Danaus chrysippus</name>
    <name type="common">African queen</name>
    <dbReference type="NCBI Taxonomy" id="151541"/>
    <lineage>
        <taxon>Eukaryota</taxon>
        <taxon>Metazoa</taxon>
        <taxon>Ecdysozoa</taxon>
        <taxon>Arthropoda</taxon>
        <taxon>Hexapoda</taxon>
        <taxon>Insecta</taxon>
        <taxon>Pterygota</taxon>
        <taxon>Neoptera</taxon>
        <taxon>Endopterygota</taxon>
        <taxon>Lepidoptera</taxon>
        <taxon>Glossata</taxon>
        <taxon>Ditrysia</taxon>
        <taxon>Papilionoidea</taxon>
        <taxon>Nymphalidae</taxon>
        <taxon>Danainae</taxon>
        <taxon>Danaini</taxon>
        <taxon>Danaina</taxon>
        <taxon>Danaus</taxon>
        <taxon>Anosia</taxon>
    </lineage>
</organism>
<comment type="subcellular location">
    <subcellularLocation>
        <location evidence="4">Endoplasmic reticulum membrane</location>
        <topology evidence="4">Peripheral membrane protein</topology>
    </subcellularLocation>
    <subcellularLocation>
        <location evidence="3">Microsome membrane</location>
        <topology evidence="3">Peripheral membrane protein</topology>
    </subcellularLocation>
</comment>
<sequence>MLELAKLVPGPPALPLLGNALIFMVHAKEQLKIVNQLTSKYGDYVKFWLGPDLNICVKNPADIRFLLTSNTVNQKGPVYEFFKNFIGDGILTGGKHWKAHRKIVMPSYNKKAVQQFSSVFNKEAEDLAKALSKKDPHQTFNVYFDVVNCTTQSVCQTLLGLTKEESLNLTRLREVMLETHNMYQLIHLKMTRWWLHIPIIYYLSGRKRIEDNYIKMVDDLTSDVLQKRKNALKHEVTENSMNAVDRLILEILDEEEIKLEIFTIFTTSQEASAKIVAGVLLFLAHLPDWQERVYDEILATVGLRDEVTEEHLKSLHNLDMVYKEVLRYLSIGSMLQRTVEKEMTINNGKITLPVNTSLVVPIHELHRDPRYWDEPNKVKPERFLPENVKNRDPNAFIPFSLGPMDCLGRVYATKLIKTIVVQVIRQLKLEADGTLEELELDVAISVKFAKGYNLRVKKRNNNRTSA</sequence>
<dbReference type="InterPro" id="IPR002401">
    <property type="entry name" value="Cyt_P450_E_grp-I"/>
</dbReference>
<evidence type="ECO:0000313" key="15">
    <source>
        <dbReference type="EMBL" id="CAG9559214.1"/>
    </source>
</evidence>
<dbReference type="InterPro" id="IPR050196">
    <property type="entry name" value="Cytochrome_P450_Monoox"/>
</dbReference>
<name>A0A8J2VPF9_9NEOP</name>
<dbReference type="GO" id="GO:0005506">
    <property type="term" value="F:iron ion binding"/>
    <property type="evidence" value="ECO:0007669"/>
    <property type="project" value="InterPro"/>
</dbReference>
<comment type="cofactor">
    <cofactor evidence="1 14">
        <name>heme</name>
        <dbReference type="ChEBI" id="CHEBI:30413"/>
    </cofactor>
</comment>
<keyword evidence="12" id="KW-0503">Monooxygenase</keyword>
<gene>
    <name evidence="15" type="ORF">DCHRY22_LOCUS1115</name>
</gene>
<keyword evidence="13" id="KW-0472">Membrane</keyword>
<keyword evidence="7 14" id="KW-0479">Metal-binding</keyword>
<dbReference type="PANTHER" id="PTHR24291">
    <property type="entry name" value="CYTOCHROME P450 FAMILY 4"/>
    <property type="match status" value="1"/>
</dbReference>
<evidence type="ECO:0000256" key="7">
    <source>
        <dbReference type="ARBA" id="ARBA00022723"/>
    </source>
</evidence>
<evidence type="ECO:0000256" key="12">
    <source>
        <dbReference type="ARBA" id="ARBA00023033"/>
    </source>
</evidence>
<protein>
    <submittedName>
        <fullName evidence="15">(African queen) hypothetical protein</fullName>
    </submittedName>
</protein>
<keyword evidence="10" id="KW-0560">Oxidoreductase</keyword>
<evidence type="ECO:0000256" key="14">
    <source>
        <dbReference type="PIRSR" id="PIRSR602401-1"/>
    </source>
</evidence>
<evidence type="ECO:0000256" key="8">
    <source>
        <dbReference type="ARBA" id="ARBA00022824"/>
    </source>
</evidence>
<keyword evidence="6 14" id="KW-0349">Heme</keyword>
<proteinExistence type="inferred from homology"/>
<dbReference type="SUPFAM" id="SSF48264">
    <property type="entry name" value="Cytochrome P450"/>
    <property type="match status" value="1"/>
</dbReference>
<dbReference type="InterPro" id="IPR036396">
    <property type="entry name" value="Cyt_P450_sf"/>
</dbReference>
<evidence type="ECO:0000256" key="11">
    <source>
        <dbReference type="ARBA" id="ARBA00023004"/>
    </source>
</evidence>
<evidence type="ECO:0000256" key="2">
    <source>
        <dbReference type="ARBA" id="ARBA00003690"/>
    </source>
</evidence>
<evidence type="ECO:0000256" key="1">
    <source>
        <dbReference type="ARBA" id="ARBA00001971"/>
    </source>
</evidence>
<comment type="function">
    <text evidence="2">May be involved in the metabolism of insect hormones and in the breakdown of synthetic insecticides.</text>
</comment>
<dbReference type="EMBL" id="CAKASE010000043">
    <property type="protein sequence ID" value="CAG9559214.1"/>
    <property type="molecule type" value="Genomic_DNA"/>
</dbReference>
<keyword evidence="8" id="KW-0256">Endoplasmic reticulum</keyword>
<dbReference type="GO" id="GO:0004497">
    <property type="term" value="F:monooxygenase activity"/>
    <property type="evidence" value="ECO:0007669"/>
    <property type="project" value="UniProtKB-KW"/>
</dbReference>
<comment type="caution">
    <text evidence="15">The sequence shown here is derived from an EMBL/GenBank/DDBJ whole genome shotgun (WGS) entry which is preliminary data.</text>
</comment>
<feature type="binding site" description="axial binding residue" evidence="14">
    <location>
        <position position="406"/>
    </location>
    <ligand>
        <name>heme</name>
        <dbReference type="ChEBI" id="CHEBI:30413"/>
    </ligand>
    <ligandPart>
        <name>Fe</name>
        <dbReference type="ChEBI" id="CHEBI:18248"/>
    </ligandPart>
</feature>
<dbReference type="PANTHER" id="PTHR24291:SF189">
    <property type="entry name" value="CYTOCHROME P450 4C3-RELATED"/>
    <property type="match status" value="1"/>
</dbReference>
<dbReference type="GO" id="GO:0005789">
    <property type="term" value="C:endoplasmic reticulum membrane"/>
    <property type="evidence" value="ECO:0007669"/>
    <property type="project" value="UniProtKB-SubCell"/>
</dbReference>
<keyword evidence="11 14" id="KW-0408">Iron</keyword>
<accession>A0A8J2VPF9</accession>
<evidence type="ECO:0000256" key="5">
    <source>
        <dbReference type="ARBA" id="ARBA00010617"/>
    </source>
</evidence>
<keyword evidence="16" id="KW-1185">Reference proteome</keyword>